<reference evidence="1 2" key="1">
    <citation type="journal article" date="2015" name="Genome Announc.">
        <title>Expanding the biotechnology potential of lactobacilli through comparative genomics of 213 strains and associated genera.</title>
        <authorList>
            <person name="Sun Z."/>
            <person name="Harris H.M."/>
            <person name="McCann A."/>
            <person name="Guo C."/>
            <person name="Argimon S."/>
            <person name="Zhang W."/>
            <person name="Yang X."/>
            <person name="Jeffery I.B."/>
            <person name="Cooney J.C."/>
            <person name="Kagawa T.F."/>
            <person name="Liu W."/>
            <person name="Song Y."/>
            <person name="Salvetti E."/>
            <person name="Wrobel A."/>
            <person name="Rasinkangas P."/>
            <person name="Parkhill J."/>
            <person name="Rea M.C."/>
            <person name="O'Sullivan O."/>
            <person name="Ritari J."/>
            <person name="Douillard F.P."/>
            <person name="Paul Ross R."/>
            <person name="Yang R."/>
            <person name="Briner A.E."/>
            <person name="Felis G.E."/>
            <person name="de Vos W.M."/>
            <person name="Barrangou R."/>
            <person name="Klaenhammer T.R."/>
            <person name="Caufield P.W."/>
            <person name="Cui Y."/>
            <person name="Zhang H."/>
            <person name="O'Toole P.W."/>
        </authorList>
    </citation>
    <scope>NUCLEOTIDE SEQUENCE [LARGE SCALE GENOMIC DNA]</scope>
    <source>
        <strain evidence="1 2">DSM 23037</strain>
    </source>
</reference>
<evidence type="ECO:0008006" key="3">
    <source>
        <dbReference type="Google" id="ProtNLM"/>
    </source>
</evidence>
<evidence type="ECO:0000313" key="1">
    <source>
        <dbReference type="EMBL" id="KRN03718.1"/>
    </source>
</evidence>
<accession>A0A0R2DJ83</accession>
<dbReference type="PATRIC" id="fig|1423744.4.peg.848"/>
<dbReference type="EMBL" id="AYZL01000020">
    <property type="protein sequence ID" value="KRN03718.1"/>
    <property type="molecule type" value="Genomic_DNA"/>
</dbReference>
<organism evidence="1 2">
    <name type="scientific">Holzapfeliella floricola DSM 23037 = JCM 16512</name>
    <dbReference type="NCBI Taxonomy" id="1423744"/>
    <lineage>
        <taxon>Bacteria</taxon>
        <taxon>Bacillati</taxon>
        <taxon>Bacillota</taxon>
        <taxon>Bacilli</taxon>
        <taxon>Lactobacillales</taxon>
        <taxon>Lactobacillaceae</taxon>
        <taxon>Holzapfeliella</taxon>
    </lineage>
</organism>
<sequence>MQLFGGFYLNNTQELLNYQKYTLQKIISKFKKENIVILNDKIGVGKSTIVDSLCLDDYQTHIFRGTYDKMQEEFGVFKGTFFRANDIKSNFVKDSMKSAVTSVANLLNISADYSDTIDAMFNKYSHSDFIKLTSSLKQHVIEKKALFIFDELMYYDSASMMIMNYLLDLNTTLEQNLFKILVVIDDETTIDELYLKKFSNAEKVQCYPITPVDMTTLHLSHQPTSIILRKKNGLLEASVVSDIIDELIKVLNKNVEQKIVLQTLKLFDEPLEISQLAASIPEYSFDEIEFNLNNLYDKGLILSYNSISGRRIISLNTDISKKLEELTPIYIKENRSDIYLNYLNKNRPQNYFEKFQHYKINKDVENILINGTLAYCNFMRESITLNSKRITELIEFIKSNLDKEYIKVIQSAYNEYIFENYENTYNIINNYLSLNQNYFNVNEIQAELMYLKFLSLGRIENGKDLITEDSIDTLEKIINHMDKIRNVELETRLKEVQIFSYDLLNPTRFKKKIAQLYFSVLDEYSLKIRNDTHNRKFWQIRHAILGSKIDIIDLPHNKLVLLQQSYEVLTQFKHLYPKQYLRTACNLSGRYFWEANYIKSNKILTTAKSFIKTNKVSEHWGIIFHVSLVVNFLDNQDINLILRESDKLLFNQEIEKRMHEPDIYSSNHAVFLACKGNIDDAITLINKRLSLHKSNNYSKYLLLTNKQVLLYFQENKSHALSIHKEIQKIVCEGIPNFDHVFIKKREEAILQLIQQNKKISDFRLYLREPAAKGAMRNSSDAYFRYLLVSNITYWVN</sequence>
<gene>
    <name evidence="1" type="ORF">FC86_GL000827</name>
</gene>
<evidence type="ECO:0000313" key="2">
    <source>
        <dbReference type="Proteomes" id="UP000051378"/>
    </source>
</evidence>
<name>A0A0R2DJ83_9LACO</name>
<protein>
    <recommendedName>
        <fullName evidence="3">Orc1-like AAA ATPase domain-containing protein</fullName>
    </recommendedName>
</protein>
<dbReference type="AlphaFoldDB" id="A0A0R2DJ83"/>
<comment type="caution">
    <text evidence="1">The sequence shown here is derived from an EMBL/GenBank/DDBJ whole genome shotgun (WGS) entry which is preliminary data.</text>
</comment>
<dbReference type="Proteomes" id="UP000051378">
    <property type="component" value="Unassembled WGS sequence"/>
</dbReference>
<proteinExistence type="predicted"/>
<keyword evidence="2" id="KW-1185">Reference proteome</keyword>
<dbReference type="OrthoDB" id="9978708at2"/>